<evidence type="ECO:0000313" key="2">
    <source>
        <dbReference type="Proteomes" id="UP000016936"/>
    </source>
</evidence>
<dbReference type="HOGENOM" id="CLU_2867504_0_0_1"/>
<gene>
    <name evidence="1" type="ORF">COCHEDRAFT_1020877</name>
</gene>
<name>M2UH99_COCH5</name>
<accession>M2UH99</accession>
<proteinExistence type="predicted"/>
<protein>
    <submittedName>
        <fullName evidence="1">Uncharacterized protein</fullName>
    </submittedName>
</protein>
<organism evidence="1 2">
    <name type="scientific">Cochliobolus heterostrophus (strain C5 / ATCC 48332 / race O)</name>
    <name type="common">Southern corn leaf blight fungus</name>
    <name type="synonym">Bipolaris maydis</name>
    <dbReference type="NCBI Taxonomy" id="701091"/>
    <lineage>
        <taxon>Eukaryota</taxon>
        <taxon>Fungi</taxon>
        <taxon>Dikarya</taxon>
        <taxon>Ascomycota</taxon>
        <taxon>Pezizomycotina</taxon>
        <taxon>Dothideomycetes</taxon>
        <taxon>Pleosporomycetidae</taxon>
        <taxon>Pleosporales</taxon>
        <taxon>Pleosporineae</taxon>
        <taxon>Pleosporaceae</taxon>
        <taxon>Bipolaris</taxon>
    </lineage>
</organism>
<dbReference type="AlphaFoldDB" id="M2UH99"/>
<sequence length="64" mass="6969">MLAPSSRSDIMGNGAFPIVSCALYLCLLSKHSHGESDTAKRTSRGILQRLPLDSGYLERKMCKG</sequence>
<keyword evidence="2" id="KW-1185">Reference proteome</keyword>
<dbReference type="OrthoDB" id="10290179at2759"/>
<reference evidence="1 2" key="1">
    <citation type="journal article" date="2012" name="PLoS Pathog.">
        <title>Diverse lifestyles and strategies of plant pathogenesis encoded in the genomes of eighteen Dothideomycetes fungi.</title>
        <authorList>
            <person name="Ohm R.A."/>
            <person name="Feau N."/>
            <person name="Henrissat B."/>
            <person name="Schoch C.L."/>
            <person name="Horwitz B.A."/>
            <person name="Barry K.W."/>
            <person name="Condon B.J."/>
            <person name="Copeland A.C."/>
            <person name="Dhillon B."/>
            <person name="Glaser F."/>
            <person name="Hesse C.N."/>
            <person name="Kosti I."/>
            <person name="LaButti K."/>
            <person name="Lindquist E.A."/>
            <person name="Lucas S."/>
            <person name="Salamov A.A."/>
            <person name="Bradshaw R.E."/>
            <person name="Ciuffetti L."/>
            <person name="Hamelin R.C."/>
            <person name="Kema G.H.J."/>
            <person name="Lawrence C."/>
            <person name="Scott J.A."/>
            <person name="Spatafora J.W."/>
            <person name="Turgeon B.G."/>
            <person name="de Wit P.J.G.M."/>
            <person name="Zhong S."/>
            <person name="Goodwin S.B."/>
            <person name="Grigoriev I.V."/>
        </authorList>
    </citation>
    <scope>NUCLEOTIDE SEQUENCE [LARGE SCALE GENOMIC DNA]</scope>
    <source>
        <strain evidence="2">C5 / ATCC 48332 / race O</strain>
    </source>
</reference>
<evidence type="ECO:0000313" key="1">
    <source>
        <dbReference type="EMBL" id="EMD93071.1"/>
    </source>
</evidence>
<dbReference type="Proteomes" id="UP000016936">
    <property type="component" value="Unassembled WGS sequence"/>
</dbReference>
<reference evidence="2" key="2">
    <citation type="journal article" date="2013" name="PLoS Genet.">
        <title>Comparative genome structure, secondary metabolite, and effector coding capacity across Cochliobolus pathogens.</title>
        <authorList>
            <person name="Condon B.J."/>
            <person name="Leng Y."/>
            <person name="Wu D."/>
            <person name="Bushley K.E."/>
            <person name="Ohm R.A."/>
            <person name="Otillar R."/>
            <person name="Martin J."/>
            <person name="Schackwitz W."/>
            <person name="Grimwood J."/>
            <person name="MohdZainudin N."/>
            <person name="Xue C."/>
            <person name="Wang R."/>
            <person name="Manning V.A."/>
            <person name="Dhillon B."/>
            <person name="Tu Z.J."/>
            <person name="Steffenson B.J."/>
            <person name="Salamov A."/>
            <person name="Sun H."/>
            <person name="Lowry S."/>
            <person name="LaButti K."/>
            <person name="Han J."/>
            <person name="Copeland A."/>
            <person name="Lindquist E."/>
            <person name="Barry K."/>
            <person name="Schmutz J."/>
            <person name="Baker S.E."/>
            <person name="Ciuffetti L.M."/>
            <person name="Grigoriev I.V."/>
            <person name="Zhong S."/>
            <person name="Turgeon B.G."/>
        </authorList>
    </citation>
    <scope>NUCLEOTIDE SEQUENCE [LARGE SCALE GENOMIC DNA]</scope>
    <source>
        <strain evidence="2">C5 / ATCC 48332 / race O</strain>
    </source>
</reference>
<dbReference type="EMBL" id="KB445574">
    <property type="protein sequence ID" value="EMD93071.1"/>
    <property type="molecule type" value="Genomic_DNA"/>
</dbReference>